<feature type="region of interest" description="Disordered" evidence="1">
    <location>
        <begin position="1"/>
        <end position="29"/>
    </location>
</feature>
<feature type="region of interest" description="Disordered" evidence="1">
    <location>
        <begin position="49"/>
        <end position="68"/>
    </location>
</feature>
<protein>
    <submittedName>
        <fullName evidence="2">Uncharacterized protein</fullName>
    </submittedName>
</protein>
<dbReference type="VEuPathDB" id="FungiDB:yc1106_06826"/>
<gene>
    <name evidence="2" type="ORF">yc1106_06826</name>
</gene>
<name>A0A9Q9DU81_CURCL</name>
<accession>A0A9Q9DU81</accession>
<organism evidence="2 3">
    <name type="scientific">Curvularia clavata</name>
    <dbReference type="NCBI Taxonomy" id="95742"/>
    <lineage>
        <taxon>Eukaryota</taxon>
        <taxon>Fungi</taxon>
        <taxon>Dikarya</taxon>
        <taxon>Ascomycota</taxon>
        <taxon>Pezizomycotina</taxon>
        <taxon>Dothideomycetes</taxon>
        <taxon>Pleosporomycetidae</taxon>
        <taxon>Pleosporales</taxon>
        <taxon>Pleosporineae</taxon>
        <taxon>Pleosporaceae</taxon>
        <taxon>Curvularia</taxon>
    </lineage>
</organism>
<reference evidence="2" key="1">
    <citation type="submission" date="2021-12" db="EMBL/GenBank/DDBJ databases">
        <title>Curvularia clavata genome.</title>
        <authorList>
            <person name="Cao Y."/>
        </authorList>
    </citation>
    <scope>NUCLEOTIDE SEQUENCE</scope>
    <source>
        <strain evidence="2">Yc1106</strain>
    </source>
</reference>
<dbReference type="Proteomes" id="UP001056012">
    <property type="component" value="Chromosome 5"/>
</dbReference>
<dbReference type="EMBL" id="CP089278">
    <property type="protein sequence ID" value="USP79552.1"/>
    <property type="molecule type" value="Genomic_DNA"/>
</dbReference>
<evidence type="ECO:0000313" key="3">
    <source>
        <dbReference type="Proteomes" id="UP001056012"/>
    </source>
</evidence>
<keyword evidence="3" id="KW-1185">Reference proteome</keyword>
<sequence length="111" mass="11631">MTQAVAKQNNQQQVQQHAAADQIHEQSASASASAGLNLNLFAALSGAFSSKSKKTTRQSANGDIVTDEERLDQGAAKAIAQGQGRAFAKADASQREVKAAKKRVDHLGIEG</sequence>
<dbReference type="AlphaFoldDB" id="A0A9Q9DU81"/>
<proteinExistence type="predicted"/>
<evidence type="ECO:0000256" key="1">
    <source>
        <dbReference type="SAM" id="MobiDB-lite"/>
    </source>
</evidence>
<evidence type="ECO:0000313" key="2">
    <source>
        <dbReference type="EMBL" id="USP79552.1"/>
    </source>
</evidence>